<feature type="transmembrane region" description="Helical" evidence="11">
    <location>
        <begin position="924"/>
        <end position="950"/>
    </location>
</feature>
<comment type="catalytic activity">
    <reaction evidence="11">
        <text>[(1-&gt;4)-N-acetyl-beta-D-glucosaminyl](n) + UDP-N-acetyl-alpha-D-glucosamine = [(1-&gt;4)-N-acetyl-beta-D-glucosaminyl](n+1) + UDP + H(+)</text>
        <dbReference type="Rhea" id="RHEA:16637"/>
        <dbReference type="Rhea" id="RHEA-COMP:9593"/>
        <dbReference type="Rhea" id="RHEA-COMP:9595"/>
        <dbReference type="ChEBI" id="CHEBI:15378"/>
        <dbReference type="ChEBI" id="CHEBI:17029"/>
        <dbReference type="ChEBI" id="CHEBI:57705"/>
        <dbReference type="ChEBI" id="CHEBI:58223"/>
        <dbReference type="EC" id="2.4.1.16"/>
    </reaction>
</comment>
<dbReference type="GO" id="GO:0030428">
    <property type="term" value="C:cell septum"/>
    <property type="evidence" value="ECO:0007669"/>
    <property type="project" value="TreeGrafter"/>
</dbReference>
<feature type="transmembrane region" description="Helical" evidence="11">
    <location>
        <begin position="597"/>
        <end position="616"/>
    </location>
</feature>
<dbReference type="InterPro" id="IPR013616">
    <property type="entry name" value="Chitin_synth_N"/>
</dbReference>
<keyword evidence="5 11" id="KW-0808">Transferase</keyword>
<feature type="compositionally biased region" description="Low complexity" evidence="12">
    <location>
        <begin position="1"/>
        <end position="16"/>
    </location>
</feature>
<dbReference type="SUPFAM" id="SSF53448">
    <property type="entry name" value="Nucleotide-diphospho-sugar transferases"/>
    <property type="match status" value="1"/>
</dbReference>
<evidence type="ECO:0000313" key="15">
    <source>
        <dbReference type="EMBL" id="TPX49294.1"/>
    </source>
</evidence>
<evidence type="ECO:0000256" key="3">
    <source>
        <dbReference type="ARBA" id="ARBA00022475"/>
    </source>
</evidence>
<evidence type="ECO:0000313" key="16">
    <source>
        <dbReference type="Proteomes" id="UP000317494"/>
    </source>
</evidence>
<feature type="transmembrane region" description="Helical" evidence="11">
    <location>
        <begin position="676"/>
        <end position="694"/>
    </location>
</feature>
<evidence type="ECO:0000313" key="17">
    <source>
        <dbReference type="Proteomes" id="UP000320475"/>
    </source>
</evidence>
<dbReference type="GO" id="GO:0006031">
    <property type="term" value="P:chitin biosynthetic process"/>
    <property type="evidence" value="ECO:0007669"/>
    <property type="project" value="UniProtKB-UniRule"/>
</dbReference>
<dbReference type="CDD" id="cd04190">
    <property type="entry name" value="Chitin_synth_C"/>
    <property type="match status" value="1"/>
</dbReference>
<proteinExistence type="inferred from homology"/>
<name>A0A507DCH5_9FUNG</name>
<reference evidence="16 17" key="1">
    <citation type="journal article" date="2019" name="Sci. Rep.">
        <title>Comparative genomics of chytrid fungi reveal insights into the obligate biotrophic and pathogenic lifestyle of Synchytrium endobioticum.</title>
        <authorList>
            <person name="van de Vossenberg B.T.L.H."/>
            <person name="Warris S."/>
            <person name="Nguyen H.D.T."/>
            <person name="van Gent-Pelzer M.P.E."/>
            <person name="Joly D.L."/>
            <person name="van de Geest H.C."/>
            <person name="Bonants P.J.M."/>
            <person name="Smith D.S."/>
            <person name="Levesque C.A."/>
            <person name="van der Lee T.A.J."/>
        </authorList>
    </citation>
    <scope>NUCLEOTIDE SEQUENCE [LARGE SCALE GENOMIC DNA]</scope>
    <source>
        <strain evidence="15 17">LEV6574</strain>
        <strain evidence="14 16">MB42</strain>
    </source>
</reference>
<dbReference type="Proteomes" id="UP000317494">
    <property type="component" value="Unassembled WGS sequence"/>
</dbReference>
<keyword evidence="3 11" id="KW-1003">Cell membrane</keyword>
<comment type="similarity">
    <text evidence="11">Belongs to the chitin synthase family.</text>
</comment>
<dbReference type="Pfam" id="PF01644">
    <property type="entry name" value="Chitin_synth_1"/>
    <property type="match status" value="1"/>
</dbReference>
<dbReference type="Pfam" id="PF08407">
    <property type="entry name" value="Chitin_synth_1N"/>
    <property type="match status" value="1"/>
</dbReference>
<feature type="domain" description="Chitin synthase N-terminal" evidence="13">
    <location>
        <begin position="219"/>
        <end position="285"/>
    </location>
</feature>
<gene>
    <name evidence="15" type="ORF">SeLEV6574_g01555</name>
    <name evidence="14" type="ORF">SeMB42_g03291</name>
</gene>
<evidence type="ECO:0000256" key="9">
    <source>
        <dbReference type="ARBA" id="ARBA00023316"/>
    </source>
</evidence>
<comment type="caution">
    <text evidence="15">The sequence shown here is derived from an EMBL/GenBank/DDBJ whole genome shotgun (WGS) entry which is preliminary data.</text>
</comment>
<dbReference type="OrthoDB" id="26569at2759"/>
<feature type="transmembrane region" description="Helical" evidence="11">
    <location>
        <begin position="706"/>
        <end position="731"/>
    </location>
</feature>
<evidence type="ECO:0000256" key="10">
    <source>
        <dbReference type="ARBA" id="ARBA00024009"/>
    </source>
</evidence>
<dbReference type="EC" id="2.4.1.16" evidence="2 11"/>
<evidence type="ECO:0000256" key="2">
    <source>
        <dbReference type="ARBA" id="ARBA00012543"/>
    </source>
</evidence>
<feature type="compositionally biased region" description="Basic and acidic residues" evidence="12">
    <location>
        <begin position="34"/>
        <end position="47"/>
    </location>
</feature>
<keyword evidence="7 11" id="KW-1133">Transmembrane helix</keyword>
<dbReference type="PANTHER" id="PTHR22914">
    <property type="entry name" value="CHITIN SYNTHASE"/>
    <property type="match status" value="1"/>
</dbReference>
<dbReference type="EMBL" id="QEAN01000115">
    <property type="protein sequence ID" value="TPX47489.1"/>
    <property type="molecule type" value="Genomic_DNA"/>
</dbReference>
<feature type="transmembrane region" description="Helical" evidence="11">
    <location>
        <begin position="886"/>
        <end position="904"/>
    </location>
</feature>
<evidence type="ECO:0000256" key="12">
    <source>
        <dbReference type="SAM" id="MobiDB-lite"/>
    </source>
</evidence>
<evidence type="ECO:0000259" key="13">
    <source>
        <dbReference type="Pfam" id="PF08407"/>
    </source>
</evidence>
<dbReference type="InterPro" id="IPR029044">
    <property type="entry name" value="Nucleotide-diphossugar_trans"/>
</dbReference>
<dbReference type="InterPro" id="IPR004835">
    <property type="entry name" value="Chitin_synth"/>
</dbReference>
<feature type="region of interest" description="Disordered" evidence="12">
    <location>
        <begin position="1"/>
        <end position="72"/>
    </location>
</feature>
<feature type="region of interest" description="Disordered" evidence="12">
    <location>
        <begin position="90"/>
        <end position="127"/>
    </location>
</feature>
<protein>
    <recommendedName>
        <fullName evidence="2 11">Chitin synthase</fullName>
        <ecNumber evidence="2 11">2.4.1.16</ecNumber>
    </recommendedName>
</protein>
<evidence type="ECO:0000313" key="14">
    <source>
        <dbReference type="EMBL" id="TPX47489.1"/>
    </source>
</evidence>
<sequence length="956" mass="107516">MANPQEALAGELLLQEPDVSRSPTSDAATPASKELSRLGEGQVDHELPTCQTPPPLMITPHHMDQQPLFNGKQLGNMERGEQLQHYGHQLVGSPSASHSSSDSVGRASVYSNSELRPPPRSRTSDPDLQLQAQAISIQTASVRHVTICVPTPLVTTRVQTAGISPPQIPQHRLEVDTYTRYSIFDHTLPPAYNELHPDQPLNIRNILPLRNGTQRRVGTKKTLKLTANGHFVQDLDVPQPCLRFGKLGDGEEFTKLRYTAATCDANDFFQNGYTLRQREWGRKTELFVVVTLYNEDESSFAKTMDSIATNVAHLCHQDTSFTWGADAWQKVVVCIVADGRNKIHPNVLSTLGIMGCYQDQVMKESVNGKATTAHIFEYTSQVIIDQQGTFKSHQDGYVPLQILLCIKERNAKKINSHRWFFNGFGPVIEPEVCITLDVGTKPHATSFWHLYHAFVRDANLGGACGEIYAETGRFGSKLLNPLVAAQNFEYKMTNILDKPLESVFGYVSVLPGAFSAYRYHALQDEPLRKYFIGEGRAGEASGTVFTANMYLAEDRILCFELLTKRNCSWKLKYIRDAKAETDVPSGVPEFISQRRRWLNGAFFAMLHSIVNWWALWQSGHNFFRKIGLTFLMLYNFVNVCFNWFAIGNFYLYFYFVYLGSVETNVDADPFGGYGDYVFGVVRETYLLALLMIFVASMGNRPQGAKVLYTICMVVFGLLFISILYVTIWLLWPATANAAIVMPDITNAVSDYSPWKDFLFSLTTTFGVYIIASVLYFDAWHILTSSLQYMLLLPSYVNILQIHGFANIHDVSWGTKGDGYESTGLTAVEAKKGTNEVEVEVVTEKDDLEANYEAFLLDLRNSPLDMAKKVEEASAQSDYYRSYRTNLLLSWIFTNFLLVVLMTTPECNTFILSKLGIVRTTNFNPYLSFIFLGVAVLLAIRFVGAMLYLLLAKLRGC</sequence>
<dbReference type="PANTHER" id="PTHR22914:SF9">
    <property type="entry name" value="CHITIN SYNTHASE 1"/>
    <property type="match status" value="1"/>
</dbReference>
<dbReference type="AlphaFoldDB" id="A0A507DCH5"/>
<dbReference type="EMBL" id="QEAM01000036">
    <property type="protein sequence ID" value="TPX49294.1"/>
    <property type="molecule type" value="Genomic_DNA"/>
</dbReference>
<evidence type="ECO:0000256" key="8">
    <source>
        <dbReference type="ARBA" id="ARBA00023136"/>
    </source>
</evidence>
<feature type="transmembrane region" description="Helical" evidence="11">
    <location>
        <begin position="757"/>
        <end position="776"/>
    </location>
</feature>
<dbReference type="Proteomes" id="UP000320475">
    <property type="component" value="Unassembled WGS sequence"/>
</dbReference>
<evidence type="ECO:0000256" key="1">
    <source>
        <dbReference type="ARBA" id="ARBA00004651"/>
    </source>
</evidence>
<dbReference type="STRING" id="286115.A0A507DCH5"/>
<evidence type="ECO:0000256" key="5">
    <source>
        <dbReference type="ARBA" id="ARBA00022679"/>
    </source>
</evidence>
<keyword evidence="8 11" id="KW-0472">Membrane</keyword>
<feature type="compositionally biased region" description="Low complexity" evidence="12">
    <location>
        <begin position="92"/>
        <end position="111"/>
    </location>
</feature>
<evidence type="ECO:0000256" key="7">
    <source>
        <dbReference type="ARBA" id="ARBA00022989"/>
    </source>
</evidence>
<keyword evidence="16" id="KW-1185">Reference proteome</keyword>
<comment type="subcellular location">
    <subcellularLocation>
        <location evidence="1 11">Cell membrane</location>
        <topology evidence="1 11">Multi-pass membrane protein</topology>
    </subcellularLocation>
</comment>
<accession>A0A507DCH5</accession>
<evidence type="ECO:0000256" key="6">
    <source>
        <dbReference type="ARBA" id="ARBA00022692"/>
    </source>
</evidence>
<dbReference type="GO" id="GO:0071555">
    <property type="term" value="P:cell wall organization"/>
    <property type="evidence" value="ECO:0007669"/>
    <property type="project" value="UniProtKB-KW"/>
</dbReference>
<evidence type="ECO:0000256" key="11">
    <source>
        <dbReference type="RuleBase" id="RU366040"/>
    </source>
</evidence>
<keyword evidence="4 11" id="KW-0328">Glycosyltransferase</keyword>
<evidence type="ECO:0000256" key="4">
    <source>
        <dbReference type="ARBA" id="ARBA00022676"/>
    </source>
</evidence>
<dbReference type="VEuPathDB" id="FungiDB:SeMB42_g03291"/>
<dbReference type="GO" id="GO:0004100">
    <property type="term" value="F:chitin synthase activity"/>
    <property type="evidence" value="ECO:0007669"/>
    <property type="project" value="UniProtKB-UniRule"/>
</dbReference>
<comment type="function">
    <text evidence="10 11">Polymerizes chitin, a structural polymer of the cell wall and septum, by transferring the sugar moiety of UDP-GlcNAc to the non-reducing end of the growing chitin polymer.</text>
</comment>
<organism evidence="15 17">
    <name type="scientific">Synchytrium endobioticum</name>
    <dbReference type="NCBI Taxonomy" id="286115"/>
    <lineage>
        <taxon>Eukaryota</taxon>
        <taxon>Fungi</taxon>
        <taxon>Fungi incertae sedis</taxon>
        <taxon>Chytridiomycota</taxon>
        <taxon>Chytridiomycota incertae sedis</taxon>
        <taxon>Chytridiomycetes</taxon>
        <taxon>Synchytriales</taxon>
        <taxon>Synchytriaceae</taxon>
        <taxon>Synchytrium</taxon>
    </lineage>
</organism>
<keyword evidence="9 11" id="KW-0961">Cell wall biogenesis/degradation</keyword>
<feature type="transmembrane region" description="Helical" evidence="11">
    <location>
        <begin position="628"/>
        <end position="656"/>
    </location>
</feature>
<keyword evidence="6 11" id="KW-0812">Transmembrane</keyword>
<dbReference type="GO" id="GO:0005886">
    <property type="term" value="C:plasma membrane"/>
    <property type="evidence" value="ECO:0007669"/>
    <property type="project" value="UniProtKB-SubCell"/>
</dbReference>